<evidence type="ECO:0000313" key="2">
    <source>
        <dbReference type="WBParaSite" id="L893_g5754.t1"/>
    </source>
</evidence>
<dbReference type="AlphaFoldDB" id="A0A1I8AHD1"/>
<proteinExistence type="predicted"/>
<dbReference type="WBParaSite" id="L893_g5754.t1">
    <property type="protein sequence ID" value="L893_g5754.t1"/>
    <property type="gene ID" value="L893_g5754"/>
</dbReference>
<name>A0A1I8AHD1_9BILA</name>
<sequence>MSAAMDKAARLHATFAKQIKEADQRNTKQIKEILKAPSTRRGRSLVAHIECNTRMITLGSSVGTQPAADVFQEAVCERRSFSTNDRRDHQEMKRTFDMCLLDPMSVAQNKVARLHAAFTRSNRSNKLRKQQLQEGGDHSWLTGTITLGSSVGWVPHEMFFICCMLFVREGPFQQTIEGQEYKIPRQ</sequence>
<evidence type="ECO:0000313" key="1">
    <source>
        <dbReference type="Proteomes" id="UP000095287"/>
    </source>
</evidence>
<reference evidence="2" key="1">
    <citation type="submission" date="2016-11" db="UniProtKB">
        <authorList>
            <consortium name="WormBaseParasite"/>
        </authorList>
    </citation>
    <scope>IDENTIFICATION</scope>
</reference>
<dbReference type="Proteomes" id="UP000095287">
    <property type="component" value="Unplaced"/>
</dbReference>
<protein>
    <submittedName>
        <fullName evidence="2">TORC_N domain-containing protein</fullName>
    </submittedName>
</protein>
<keyword evidence="1" id="KW-1185">Reference proteome</keyword>
<accession>A0A1I8AHD1</accession>
<organism evidence="1 2">
    <name type="scientific">Steinernema glaseri</name>
    <dbReference type="NCBI Taxonomy" id="37863"/>
    <lineage>
        <taxon>Eukaryota</taxon>
        <taxon>Metazoa</taxon>
        <taxon>Ecdysozoa</taxon>
        <taxon>Nematoda</taxon>
        <taxon>Chromadorea</taxon>
        <taxon>Rhabditida</taxon>
        <taxon>Tylenchina</taxon>
        <taxon>Panagrolaimomorpha</taxon>
        <taxon>Strongyloidoidea</taxon>
        <taxon>Steinernematidae</taxon>
        <taxon>Steinernema</taxon>
    </lineage>
</organism>